<name>A0A944H5Z1_DENI1</name>
<feature type="chain" id="PRO_5037598711" description="DUF1795 domain-containing protein" evidence="1">
    <location>
        <begin position="21"/>
        <end position="190"/>
    </location>
</feature>
<dbReference type="RefSeq" id="WP_214359380.1">
    <property type="nucleotide sequence ID" value="NZ_JAEKFT010000001.1"/>
</dbReference>
<dbReference type="EMBL" id="JAEKFT010000001">
    <property type="protein sequence ID" value="MBT0959619.1"/>
    <property type="molecule type" value="Genomic_DNA"/>
</dbReference>
<comment type="caution">
    <text evidence="2">The sequence shown here is derived from an EMBL/GenBank/DDBJ whole genome shotgun (WGS) entry which is preliminary data.</text>
</comment>
<accession>A0A944H5Z1</accession>
<keyword evidence="3" id="KW-1185">Reference proteome</keyword>
<gene>
    <name evidence="2" type="ORF">I8J34_00420</name>
</gene>
<protein>
    <recommendedName>
        <fullName evidence="4">DUF1795 domain-containing protein</fullName>
    </recommendedName>
</protein>
<dbReference type="AlphaFoldDB" id="A0A944H5Z1"/>
<evidence type="ECO:0008006" key="4">
    <source>
        <dbReference type="Google" id="ProtNLM"/>
    </source>
</evidence>
<feature type="signal peptide" evidence="1">
    <location>
        <begin position="1"/>
        <end position="20"/>
    </location>
</feature>
<reference evidence="3" key="1">
    <citation type="journal article" date="2022" name="ISME J.">
        <title>Genetic and phylogenetic analysis of dissimilatory iodate-reducing bacteria identifies potential niches across the world's oceans.</title>
        <authorList>
            <person name="Reyes-Umana V."/>
            <person name="Henning Z."/>
            <person name="Lee K."/>
            <person name="Barnum T.P."/>
            <person name="Coates J.D."/>
        </authorList>
    </citation>
    <scope>NUCLEOTIDE SEQUENCE [LARGE SCALE GENOMIC DNA]</scope>
    <source>
        <strain evidence="3">IR12</strain>
    </source>
</reference>
<evidence type="ECO:0000313" key="3">
    <source>
        <dbReference type="Proteomes" id="UP000694660"/>
    </source>
</evidence>
<dbReference type="PROSITE" id="PS51257">
    <property type="entry name" value="PROKAR_LIPOPROTEIN"/>
    <property type="match status" value="1"/>
</dbReference>
<evidence type="ECO:0000256" key="1">
    <source>
        <dbReference type="SAM" id="SignalP"/>
    </source>
</evidence>
<keyword evidence="1" id="KW-0732">Signal</keyword>
<organism evidence="2 3">
    <name type="scientific">Denitromonas iodatirespirans</name>
    <dbReference type="NCBI Taxonomy" id="2795389"/>
    <lineage>
        <taxon>Bacteria</taxon>
        <taxon>Pseudomonadati</taxon>
        <taxon>Pseudomonadota</taxon>
        <taxon>Betaproteobacteria</taxon>
        <taxon>Rhodocyclales</taxon>
        <taxon>Zoogloeaceae</taxon>
        <taxon>Denitromonas</taxon>
    </lineage>
</organism>
<sequence length="190" mass="20856">MNFKASLIVALTGVCPVVAAAAACEPPQFEPFRPEVVGQTAPNLVAVAFAMQPVATLRIPSDFSKWGAFPYGSVGFGDHPKGIVGVLGYETRQSVAIHKKDTAPAEFMRTVFLGLDEIGCAYMKSQGLPSEEYRLHARLDHGGELFAYGTARTHHFYVIRDDQPDYVMNGMFKNISRAEFEIILSTIEIQ</sequence>
<evidence type="ECO:0000313" key="2">
    <source>
        <dbReference type="EMBL" id="MBT0959619.1"/>
    </source>
</evidence>
<proteinExistence type="predicted"/>
<dbReference type="Proteomes" id="UP000694660">
    <property type="component" value="Unassembled WGS sequence"/>
</dbReference>